<evidence type="ECO:0000259" key="1">
    <source>
        <dbReference type="Pfam" id="PF13362"/>
    </source>
</evidence>
<gene>
    <name evidence="3" type="ORF">E6C76_20250</name>
</gene>
<proteinExistence type="predicted"/>
<feature type="domain" description="Toprim" evidence="1">
    <location>
        <begin position="225"/>
        <end position="360"/>
    </location>
</feature>
<evidence type="ECO:0000313" key="4">
    <source>
        <dbReference type="Proteomes" id="UP000308430"/>
    </source>
</evidence>
<dbReference type="InterPro" id="IPR027417">
    <property type="entry name" value="P-loop_NTPase"/>
</dbReference>
<dbReference type="Proteomes" id="UP000308430">
    <property type="component" value="Unassembled WGS sequence"/>
</dbReference>
<dbReference type="EMBL" id="SSOC01000009">
    <property type="protein sequence ID" value="THF61415.1"/>
    <property type="molecule type" value="Genomic_DNA"/>
</dbReference>
<reference evidence="3 4" key="1">
    <citation type="submission" date="2019-04" db="EMBL/GenBank/DDBJ databases">
        <title>Azoarcus nasutitermitis sp. nov. isolated from termite nest.</title>
        <authorList>
            <person name="Lin S.-Y."/>
            <person name="Hameed A."/>
            <person name="Hsu Y.-H."/>
            <person name="Young C.-C."/>
        </authorList>
    </citation>
    <scope>NUCLEOTIDE SEQUENCE [LARGE SCALE GENOMIC DNA]</scope>
    <source>
        <strain evidence="3 4">CC-YHH838</strain>
    </source>
</reference>
<organism evidence="3 4">
    <name type="scientific">Pseudothauera nasutitermitis</name>
    <dbReference type="NCBI Taxonomy" id="2565930"/>
    <lineage>
        <taxon>Bacteria</taxon>
        <taxon>Pseudomonadati</taxon>
        <taxon>Pseudomonadota</taxon>
        <taxon>Betaproteobacteria</taxon>
        <taxon>Rhodocyclales</taxon>
        <taxon>Zoogloeaceae</taxon>
        <taxon>Pseudothauera</taxon>
    </lineage>
</organism>
<protein>
    <submittedName>
        <fullName evidence="3">DNA primase</fullName>
    </submittedName>
</protein>
<sequence length="840" mass="92795">MASNYDDVVCQLESVGLIFDSLVVGKLTRCKVEGEGEKRGWYSLHEITLDGGDQVLVGSYGIWYGDDNGHRKIELRRRTLTDEQKAALRARLKEDRKRAEGLRMAQAEAASAKAERKWGELSSGGEHDYLTRKGVGAHGVRFAPEGTRIDFEAADGKIHEVDVAGALGVPMCDTAGRVWGLQFILSREHSAERIQRLGRDKEYWPQGLDKIGKFHWLGGVPETVVLVAEGYATGASAHAATGLPVAVSFDANNLGHVAQAIHKKYKRVRIGFLADDDAFAKCRERSCQARLVVADSPSCPACGQMHGRQNTGVVAADTAALAVNGFVLAPRFADEAARRAAWLDHGQKLTDWNDLHARAGLAVVRSQIEDGLAGVGLATAPARRAAAPPRGEGGGGSAGPVEIRPVSSLSELLERFVIIYGEGDVVFDRELHKLVKLKDVQNLTLSREVYARWTESADKQFAMLDNVGFDPTGRDTMVSCNVYAGWPTVPKAGSCELLLELLWYLCSGERNAEEVYDWLLKWLAYPIQHPGAKMASAVVIHGKQGTGKTMFFKAITRIYGTYGLTINQSAVDNPRNTWLASRLYVLAEEVVARKELHHVKNALKDLITGDTVYVDPKFVNPYPERNHVNITFLSNETLPVILEDDDRRHLVVWTPEAPQSGNFYRMVEEEIEAGGIAALHDHLLNLPLGDFHKHTKPPMTRSKEDLIDLSLDSTTRFWRALVQGEIEGVRPKTIALSTDFYKLYAYWCSQIGVHAAPMPKLIDTLKKKHGMKVGRKRWSDQYKTHGPHGVCMIPEHQPGGGTVTVIEPERPPDLQEPVWIGRLVEAFRAAVRDYKGGGHV</sequence>
<dbReference type="SUPFAM" id="SSF52540">
    <property type="entry name" value="P-loop containing nucleoside triphosphate hydrolases"/>
    <property type="match status" value="1"/>
</dbReference>
<feature type="domain" description="NrS-1 polymerase-like helicase" evidence="2">
    <location>
        <begin position="540"/>
        <end position="648"/>
    </location>
</feature>
<keyword evidence="4" id="KW-1185">Reference proteome</keyword>
<evidence type="ECO:0000313" key="3">
    <source>
        <dbReference type="EMBL" id="THF61415.1"/>
    </source>
</evidence>
<dbReference type="InterPro" id="IPR045455">
    <property type="entry name" value="NrS-1_pol-like_helicase"/>
</dbReference>
<evidence type="ECO:0000259" key="2">
    <source>
        <dbReference type="Pfam" id="PF19263"/>
    </source>
</evidence>
<dbReference type="Pfam" id="PF19263">
    <property type="entry name" value="DUF5906"/>
    <property type="match status" value="1"/>
</dbReference>
<dbReference type="AlphaFoldDB" id="A0A4V3WB06"/>
<dbReference type="OrthoDB" id="110640at2"/>
<comment type="caution">
    <text evidence="3">The sequence shown here is derived from an EMBL/GenBank/DDBJ whole genome shotgun (WGS) entry which is preliminary data.</text>
</comment>
<dbReference type="InterPro" id="IPR034154">
    <property type="entry name" value="TOPRIM_DnaG/twinkle"/>
</dbReference>
<dbReference type="Pfam" id="PF13362">
    <property type="entry name" value="Toprim_3"/>
    <property type="match status" value="1"/>
</dbReference>
<dbReference type="InterPro" id="IPR006171">
    <property type="entry name" value="TOPRIM_dom"/>
</dbReference>
<dbReference type="Gene3D" id="3.40.50.300">
    <property type="entry name" value="P-loop containing nucleotide triphosphate hydrolases"/>
    <property type="match status" value="1"/>
</dbReference>
<dbReference type="RefSeq" id="WP_136350076.1">
    <property type="nucleotide sequence ID" value="NZ_SSOC01000009.1"/>
</dbReference>
<dbReference type="CDD" id="cd01029">
    <property type="entry name" value="TOPRIM_primases"/>
    <property type="match status" value="1"/>
</dbReference>
<name>A0A4V3WB06_9RHOO</name>
<accession>A0A4V3WB06</accession>